<evidence type="ECO:0000256" key="2">
    <source>
        <dbReference type="SAM" id="Phobius"/>
    </source>
</evidence>
<dbReference type="RefSeq" id="WP_377532601.1">
    <property type="nucleotide sequence ID" value="NZ_JBHTLD010000328.1"/>
</dbReference>
<evidence type="ECO:0000313" key="5">
    <source>
        <dbReference type="Proteomes" id="UP001597094"/>
    </source>
</evidence>
<comment type="caution">
    <text evidence="4">The sequence shown here is derived from an EMBL/GenBank/DDBJ whole genome shotgun (WGS) entry which is preliminary data.</text>
</comment>
<keyword evidence="2" id="KW-0472">Membrane</keyword>
<feature type="compositionally biased region" description="Basic and acidic residues" evidence="1">
    <location>
        <begin position="10"/>
        <end position="20"/>
    </location>
</feature>
<dbReference type="EMBL" id="JBHTLD010000328">
    <property type="protein sequence ID" value="MFD1188639.1"/>
    <property type="molecule type" value="Genomic_DNA"/>
</dbReference>
<keyword evidence="5" id="KW-1185">Reference proteome</keyword>
<evidence type="ECO:0000256" key="1">
    <source>
        <dbReference type="SAM" id="MobiDB-lite"/>
    </source>
</evidence>
<evidence type="ECO:0000259" key="3">
    <source>
        <dbReference type="Pfam" id="PF13568"/>
    </source>
</evidence>
<feature type="domain" description="Outer membrane protein beta-barrel" evidence="3">
    <location>
        <begin position="338"/>
        <end position="521"/>
    </location>
</feature>
<proteinExistence type="predicted"/>
<feature type="transmembrane region" description="Helical" evidence="2">
    <location>
        <begin position="57"/>
        <end position="77"/>
    </location>
</feature>
<protein>
    <submittedName>
        <fullName evidence="4">Outer membrane beta-barrel protein</fullName>
    </submittedName>
</protein>
<dbReference type="InterPro" id="IPR025665">
    <property type="entry name" value="Beta-barrel_OMP_2"/>
</dbReference>
<feature type="region of interest" description="Disordered" evidence="1">
    <location>
        <begin position="1"/>
        <end position="20"/>
    </location>
</feature>
<dbReference type="Proteomes" id="UP001597094">
    <property type="component" value="Unassembled WGS sequence"/>
</dbReference>
<keyword evidence="2" id="KW-1133">Transmembrane helix</keyword>
<gene>
    <name evidence="4" type="ORF">ACFQ2O_20700</name>
</gene>
<sequence length="575" mass="62843">MSSAANNKRGSLEEEFQRRMHDAEASPSADLWGRIDHQLTIQENSHYKRSMLFYRQLAAACAAIILLAGGFGVYYLGGNSFTSQVAQVEQPTRAASMAKNNVAKIEQGQIATITQEATTENAIVTAVQQPDVLRKPTSSGTVRKTSEEARLTLPETALTQPDGSVERPHLATTKATDIALSSLALGSDPTVWKRKPDVTYESVFDAREQVAQQFFSNFQDARQALLNIPPANRITSSGQQRAAFAGTHTTNEIPGSFSELSGSVMNRVKELQREKEAMLHTYNDQKKDAGVKAVDEKEKSSDSRWSLGMAYVPSYFEQNINVPAQPAGNMMFSSFAPALSSLRETDNSIAEAREEYIEEIEPGFSFGVEVKTGFKIGKKWKLLSGLGFTQNTARSKSSYVIEQFQNEPNRSGKVSAGPSAIFLSSLDNSLLADSVRVGKTDKYNVHYRYRHLTVPAGIQYEGKLSNDWFWFAGGGVAANILLESAVLASSAEVRDSEYTLSDEESPFRKLQWSGNVTAGVGKRLSNNISVAVGPAFKGYLSSMLANPDRTNASQGRPYNIGLNMAVNYDLGAGSR</sequence>
<organism evidence="4 5">
    <name type="scientific">Pontibacter rugosus</name>
    <dbReference type="NCBI Taxonomy" id="1745966"/>
    <lineage>
        <taxon>Bacteria</taxon>
        <taxon>Pseudomonadati</taxon>
        <taxon>Bacteroidota</taxon>
        <taxon>Cytophagia</taxon>
        <taxon>Cytophagales</taxon>
        <taxon>Hymenobacteraceae</taxon>
        <taxon>Pontibacter</taxon>
    </lineage>
</organism>
<accession>A0ABW3SUN5</accession>
<name>A0ABW3SUN5_9BACT</name>
<reference evidence="5" key="1">
    <citation type="journal article" date="2019" name="Int. J. Syst. Evol. Microbiol.">
        <title>The Global Catalogue of Microorganisms (GCM) 10K type strain sequencing project: providing services to taxonomists for standard genome sequencing and annotation.</title>
        <authorList>
            <consortium name="The Broad Institute Genomics Platform"/>
            <consortium name="The Broad Institute Genome Sequencing Center for Infectious Disease"/>
            <person name="Wu L."/>
            <person name="Ma J."/>
        </authorList>
    </citation>
    <scope>NUCLEOTIDE SEQUENCE [LARGE SCALE GENOMIC DNA]</scope>
    <source>
        <strain evidence="5">JCM 31319</strain>
    </source>
</reference>
<keyword evidence="2" id="KW-0812">Transmembrane</keyword>
<dbReference type="Pfam" id="PF13568">
    <property type="entry name" value="OMP_b-brl_2"/>
    <property type="match status" value="1"/>
</dbReference>
<evidence type="ECO:0000313" key="4">
    <source>
        <dbReference type="EMBL" id="MFD1188639.1"/>
    </source>
</evidence>